<gene>
    <name evidence="1" type="ORF">LCI18_005454</name>
</gene>
<keyword evidence="2" id="KW-1185">Reference proteome</keyword>
<proteinExistence type="predicted"/>
<name>A0ACD3YZU2_FUSSC</name>
<reference evidence="1" key="1">
    <citation type="submission" date="2021-11" db="EMBL/GenBank/DDBJ databases">
        <title>Fusarium solani-melongenae Genome sequencing and assembly.</title>
        <authorList>
            <person name="Xie S."/>
            <person name="Huang L."/>
            <person name="Zhang X."/>
        </authorList>
    </citation>
    <scope>NUCLEOTIDE SEQUENCE</scope>
    <source>
        <strain evidence="1">CRI 24-3</strain>
    </source>
</reference>
<dbReference type="Proteomes" id="UP000830768">
    <property type="component" value="Chromosome 4"/>
</dbReference>
<dbReference type="EMBL" id="CP090033">
    <property type="protein sequence ID" value="UPK94519.1"/>
    <property type="molecule type" value="Genomic_DNA"/>
</dbReference>
<evidence type="ECO:0000313" key="1">
    <source>
        <dbReference type="EMBL" id="UPK94519.1"/>
    </source>
</evidence>
<accession>A0ACD3YZU2</accession>
<sequence length="273" mass="31239">MHLILATILCSLQFATAWWGQKQKDIPIGVAIHSCTQKDVVALTFDDGPFYYTDQLLDLLAAADMHATFFVNGKNWANIQDYRSTIIRMVEEGHQVASHTYGHPNLANLDEANVKLEMTKLEDEFIKIIGKFPIYMRPPFLSYNSQTLKVLGELGYHVIDTDIDTLDWQHNTPHAVGQSLGLFSTRLWNGGSIVLMHDIHRNTVMNLVPLVIKQLLQSGKRAVTIGECLGDPEKNWYRESRSVVKYLVKDHSKTTKDWHVYKIWEANKLTWSE</sequence>
<protein>
    <submittedName>
        <fullName evidence="1">Uncharacterized protein</fullName>
    </submittedName>
</protein>
<organism evidence="1 2">
    <name type="scientific">Fusarium solani subsp. cucurbitae</name>
    <name type="common">Neocosmosporum cucurbitae</name>
    <dbReference type="NCBI Taxonomy" id="2747967"/>
    <lineage>
        <taxon>Eukaryota</taxon>
        <taxon>Fungi</taxon>
        <taxon>Dikarya</taxon>
        <taxon>Ascomycota</taxon>
        <taxon>Pezizomycotina</taxon>
        <taxon>Sordariomycetes</taxon>
        <taxon>Hypocreomycetidae</taxon>
        <taxon>Hypocreales</taxon>
        <taxon>Nectriaceae</taxon>
        <taxon>Fusarium</taxon>
        <taxon>Fusarium solani species complex</taxon>
    </lineage>
</organism>
<evidence type="ECO:0000313" key="2">
    <source>
        <dbReference type="Proteomes" id="UP000830768"/>
    </source>
</evidence>